<dbReference type="OrthoDB" id="5948131at2759"/>
<dbReference type="PROSITE" id="PS50878">
    <property type="entry name" value="RT_POL"/>
    <property type="match status" value="1"/>
</dbReference>
<dbReference type="AlphaFoldDB" id="A0A6S7KC25"/>
<comment type="caution">
    <text evidence="1">The sequence shown here is derived from an EMBL/GenBank/DDBJ whole genome shotgun (WGS) entry which is preliminary data.</text>
</comment>
<dbReference type="Pfam" id="PF00078">
    <property type="entry name" value="RVT_1"/>
    <property type="match status" value="1"/>
</dbReference>
<proteinExistence type="predicted"/>
<sequence length="120" mass="13280">SGFRTLHSTVTALLEATNNWSYNIDRGNVNAVVFLDLKKAFDTVDHAILLSNLSVYGFGGSAGNWFRSYLNDRNQKCYVNGHLSSQRVLPCGIPQGTILGPLLFLIYINDLPNCLTHSHP</sequence>
<dbReference type="InterPro" id="IPR000477">
    <property type="entry name" value="RT_dom"/>
</dbReference>
<evidence type="ECO:0000313" key="2">
    <source>
        <dbReference type="Proteomes" id="UP001152795"/>
    </source>
</evidence>
<dbReference type="Proteomes" id="UP001152795">
    <property type="component" value="Unassembled WGS sequence"/>
</dbReference>
<keyword evidence="2" id="KW-1185">Reference proteome</keyword>
<reference evidence="1" key="1">
    <citation type="submission" date="2020-04" db="EMBL/GenBank/DDBJ databases">
        <authorList>
            <person name="Alioto T."/>
            <person name="Alioto T."/>
            <person name="Gomez Garrido J."/>
        </authorList>
    </citation>
    <scope>NUCLEOTIDE SEQUENCE</scope>
    <source>
        <strain evidence="1">A484AB</strain>
    </source>
</reference>
<protein>
    <submittedName>
        <fullName evidence="1">Uncharacterized protein</fullName>
    </submittedName>
</protein>
<gene>
    <name evidence="1" type="ORF">PACLA_8A066113</name>
</gene>
<evidence type="ECO:0000313" key="1">
    <source>
        <dbReference type="EMBL" id="CAB4018018.1"/>
    </source>
</evidence>
<organism evidence="1 2">
    <name type="scientific">Paramuricea clavata</name>
    <name type="common">Red gorgonian</name>
    <name type="synonym">Violescent sea-whip</name>
    <dbReference type="NCBI Taxonomy" id="317549"/>
    <lineage>
        <taxon>Eukaryota</taxon>
        <taxon>Metazoa</taxon>
        <taxon>Cnidaria</taxon>
        <taxon>Anthozoa</taxon>
        <taxon>Octocorallia</taxon>
        <taxon>Malacalcyonacea</taxon>
        <taxon>Plexauridae</taxon>
        <taxon>Paramuricea</taxon>
    </lineage>
</organism>
<dbReference type="PANTHER" id="PTHR33332">
    <property type="entry name" value="REVERSE TRANSCRIPTASE DOMAIN-CONTAINING PROTEIN"/>
    <property type="match status" value="1"/>
</dbReference>
<name>A0A6S7KC25_PARCT</name>
<feature type="non-terminal residue" evidence="1">
    <location>
        <position position="1"/>
    </location>
</feature>
<dbReference type="EMBL" id="CACRXK020009814">
    <property type="protein sequence ID" value="CAB4018018.1"/>
    <property type="molecule type" value="Genomic_DNA"/>
</dbReference>
<feature type="non-terminal residue" evidence="1">
    <location>
        <position position="120"/>
    </location>
</feature>
<accession>A0A6S7KC25</accession>